<evidence type="ECO:0000256" key="5">
    <source>
        <dbReference type="ARBA" id="ARBA00023124"/>
    </source>
</evidence>
<dbReference type="EC" id="3.4.-.-" evidence="8"/>
<evidence type="ECO:0000313" key="10">
    <source>
        <dbReference type="Proteomes" id="UP000460626"/>
    </source>
</evidence>
<keyword evidence="6" id="KW-0238">DNA-binding</keyword>
<dbReference type="InterPro" id="IPR003738">
    <property type="entry name" value="SRAP"/>
</dbReference>
<protein>
    <recommendedName>
        <fullName evidence="8">Abasic site processing protein</fullName>
        <ecNumber evidence="8">3.4.-.-</ecNumber>
    </recommendedName>
</protein>
<sequence length="209" mass="23244">MCNLYRMTRSQDEVAHFFDAIVQDLSVAPAGNAPEMIYPGYPGLVLADGALQQMVWGFPLQMKGAKGQPLKPKPVNNARADKLASGFWAPSFRDRRCLIPVSAFAEAEGPKGAKTRTWFSMPDDGGDGTLFAVAGLWRPTAEWGPAYTMVMTEACQYVQGVHDRMPVILRKNDWADWLDGAPDTAHLLCRPFPDEMRVTRTDEPWAGRR</sequence>
<comment type="caution">
    <text evidence="9">The sequence shown here is derived from an EMBL/GenBank/DDBJ whole genome shotgun (WGS) entry which is preliminary data.</text>
</comment>
<dbReference type="AlphaFoldDB" id="A0A845A0M5"/>
<dbReference type="OrthoDB" id="9782620at2"/>
<evidence type="ECO:0000256" key="8">
    <source>
        <dbReference type="RuleBase" id="RU364100"/>
    </source>
</evidence>
<dbReference type="GO" id="GO:0008233">
    <property type="term" value="F:peptidase activity"/>
    <property type="evidence" value="ECO:0007669"/>
    <property type="project" value="UniProtKB-KW"/>
</dbReference>
<evidence type="ECO:0000256" key="7">
    <source>
        <dbReference type="ARBA" id="ARBA00023239"/>
    </source>
</evidence>
<dbReference type="GO" id="GO:0016829">
    <property type="term" value="F:lyase activity"/>
    <property type="evidence" value="ECO:0007669"/>
    <property type="project" value="UniProtKB-KW"/>
</dbReference>
<comment type="similarity">
    <text evidence="1 8">Belongs to the SOS response-associated peptidase family.</text>
</comment>
<dbReference type="PANTHER" id="PTHR13604">
    <property type="entry name" value="DC12-RELATED"/>
    <property type="match status" value="1"/>
</dbReference>
<dbReference type="RefSeq" id="WP_131451899.1">
    <property type="nucleotide sequence ID" value="NZ_BMJK01000001.1"/>
</dbReference>
<organism evidence="9 10">
    <name type="scientific">Aurantiacibacter arachoides</name>
    <dbReference type="NCBI Taxonomy" id="1850444"/>
    <lineage>
        <taxon>Bacteria</taxon>
        <taxon>Pseudomonadati</taxon>
        <taxon>Pseudomonadota</taxon>
        <taxon>Alphaproteobacteria</taxon>
        <taxon>Sphingomonadales</taxon>
        <taxon>Erythrobacteraceae</taxon>
        <taxon>Aurantiacibacter</taxon>
    </lineage>
</organism>
<dbReference type="SUPFAM" id="SSF143081">
    <property type="entry name" value="BB1717-like"/>
    <property type="match status" value="1"/>
</dbReference>
<keyword evidence="2 8" id="KW-0645">Protease</keyword>
<dbReference type="Pfam" id="PF02586">
    <property type="entry name" value="SRAP"/>
    <property type="match status" value="1"/>
</dbReference>
<dbReference type="GO" id="GO:0006508">
    <property type="term" value="P:proteolysis"/>
    <property type="evidence" value="ECO:0007669"/>
    <property type="project" value="UniProtKB-KW"/>
</dbReference>
<dbReference type="Gene3D" id="3.90.1680.10">
    <property type="entry name" value="SOS response associated peptidase-like"/>
    <property type="match status" value="1"/>
</dbReference>
<evidence type="ECO:0000256" key="2">
    <source>
        <dbReference type="ARBA" id="ARBA00022670"/>
    </source>
</evidence>
<evidence type="ECO:0000256" key="6">
    <source>
        <dbReference type="ARBA" id="ARBA00023125"/>
    </source>
</evidence>
<reference evidence="9 10" key="1">
    <citation type="submission" date="2019-12" db="EMBL/GenBank/DDBJ databases">
        <title>Genomic-based taxomic classification of the family Erythrobacteraceae.</title>
        <authorList>
            <person name="Xu L."/>
        </authorList>
    </citation>
    <scope>NUCLEOTIDE SEQUENCE [LARGE SCALE GENOMIC DNA]</scope>
    <source>
        <strain evidence="9 10">RC4-10-4</strain>
    </source>
</reference>
<keyword evidence="7" id="KW-0456">Lyase</keyword>
<accession>A0A845A0M5</accession>
<evidence type="ECO:0000256" key="3">
    <source>
        <dbReference type="ARBA" id="ARBA00022763"/>
    </source>
</evidence>
<evidence type="ECO:0000256" key="1">
    <source>
        <dbReference type="ARBA" id="ARBA00008136"/>
    </source>
</evidence>
<dbReference type="GO" id="GO:0003697">
    <property type="term" value="F:single-stranded DNA binding"/>
    <property type="evidence" value="ECO:0007669"/>
    <property type="project" value="InterPro"/>
</dbReference>
<keyword evidence="3" id="KW-0227">DNA damage</keyword>
<keyword evidence="10" id="KW-1185">Reference proteome</keyword>
<keyword evidence="4 8" id="KW-0378">Hydrolase</keyword>
<dbReference type="PANTHER" id="PTHR13604:SF0">
    <property type="entry name" value="ABASIC SITE PROCESSING PROTEIN HMCES"/>
    <property type="match status" value="1"/>
</dbReference>
<dbReference type="GO" id="GO:0106300">
    <property type="term" value="P:protein-DNA covalent cross-linking repair"/>
    <property type="evidence" value="ECO:0007669"/>
    <property type="project" value="InterPro"/>
</dbReference>
<dbReference type="InterPro" id="IPR036590">
    <property type="entry name" value="SRAP-like"/>
</dbReference>
<dbReference type="Proteomes" id="UP000460626">
    <property type="component" value="Unassembled WGS sequence"/>
</dbReference>
<gene>
    <name evidence="9" type="ORF">GRI62_02770</name>
</gene>
<proteinExistence type="inferred from homology"/>
<keyword evidence="5" id="KW-0190">Covalent protein-DNA linkage</keyword>
<name>A0A845A0M5_9SPHN</name>
<evidence type="ECO:0000313" key="9">
    <source>
        <dbReference type="EMBL" id="MXO92527.1"/>
    </source>
</evidence>
<dbReference type="EMBL" id="WTYH01000001">
    <property type="protein sequence ID" value="MXO92527.1"/>
    <property type="molecule type" value="Genomic_DNA"/>
</dbReference>
<evidence type="ECO:0000256" key="4">
    <source>
        <dbReference type="ARBA" id="ARBA00022801"/>
    </source>
</evidence>